<dbReference type="PANTHER" id="PTHR12277">
    <property type="entry name" value="ALPHA/BETA HYDROLASE DOMAIN-CONTAINING PROTEIN"/>
    <property type="match status" value="1"/>
</dbReference>
<gene>
    <name evidence="3" type="ORF">BgAZ_103370</name>
</gene>
<feature type="compositionally biased region" description="Low complexity" evidence="1">
    <location>
        <begin position="295"/>
        <end position="309"/>
    </location>
</feature>
<organism evidence="3 4">
    <name type="scientific">Babesia gibsoni</name>
    <dbReference type="NCBI Taxonomy" id="33632"/>
    <lineage>
        <taxon>Eukaryota</taxon>
        <taxon>Sar</taxon>
        <taxon>Alveolata</taxon>
        <taxon>Apicomplexa</taxon>
        <taxon>Aconoidasida</taxon>
        <taxon>Piroplasmida</taxon>
        <taxon>Babesiidae</taxon>
        <taxon>Babesia</taxon>
    </lineage>
</organism>
<keyword evidence="3" id="KW-0378">Hydrolase</keyword>
<dbReference type="InterPro" id="IPR029058">
    <property type="entry name" value="AB_hydrolase_fold"/>
</dbReference>
<dbReference type="GO" id="GO:0016787">
    <property type="term" value="F:hydrolase activity"/>
    <property type="evidence" value="ECO:0007669"/>
    <property type="project" value="UniProtKB-KW"/>
</dbReference>
<dbReference type="Pfam" id="PF12146">
    <property type="entry name" value="Hydrolase_4"/>
    <property type="match status" value="1"/>
</dbReference>
<evidence type="ECO:0000313" key="4">
    <source>
        <dbReference type="Proteomes" id="UP001230268"/>
    </source>
</evidence>
<name>A0AAD8UT06_BABGI</name>
<protein>
    <submittedName>
        <fullName evidence="3">Alpha/beta hydrolase domain-containing protein</fullName>
    </submittedName>
</protein>
<reference evidence="3" key="1">
    <citation type="submission" date="2023-08" db="EMBL/GenBank/DDBJ databases">
        <title>Draft sequence of the Babesia gibsoni genome.</title>
        <authorList>
            <person name="Yamagishi J.Y."/>
            <person name="Xuan X.X."/>
        </authorList>
    </citation>
    <scope>NUCLEOTIDE SEQUENCE</scope>
    <source>
        <strain evidence="3">Azabu</strain>
    </source>
</reference>
<feature type="domain" description="Serine aminopeptidase S33" evidence="2">
    <location>
        <begin position="119"/>
        <end position="227"/>
    </location>
</feature>
<sequence>MAMQQLCGDACPRSRRRAFALQCLYTFLHLCRLRDPIINKVAFRPPSKHGYALDKNGNFILYNYRLPLVYGSDVLRNLGLKCYHVFAPKNGSKRISMLVIHHGDDFESPAELSPGNPPKREFVLFSHGNNTDIGYSFPKCVSLCKNSGVNLLAYDYSGYGLSDGKVGEKHLFKDIEHAYTYLREELHVPPENIILYGNSLGSVTSSYICGKGDRFPVGGMILEAGLASVMRLQAGSCHASCRFDVFDNVKHLKLKALVPTLIMHGTDDTLIPVQHSMYLAQVSEARHAELLGAAAPAEGQSTTSSGESRPSSHDSAGGKPPPPIALEKLPEDYIRTWWVPGANHNNIAIDFEDTYDRTVQTFFQLCKKWRSAKN</sequence>
<evidence type="ECO:0000313" key="3">
    <source>
        <dbReference type="EMBL" id="KAK1444431.1"/>
    </source>
</evidence>
<keyword evidence="4" id="KW-1185">Reference proteome</keyword>
<dbReference type="AlphaFoldDB" id="A0AAD8UT06"/>
<evidence type="ECO:0000256" key="1">
    <source>
        <dbReference type="SAM" id="MobiDB-lite"/>
    </source>
</evidence>
<feature type="region of interest" description="Disordered" evidence="1">
    <location>
        <begin position="295"/>
        <end position="325"/>
    </location>
</feature>
<proteinExistence type="predicted"/>
<dbReference type="EMBL" id="JAVEPI010000001">
    <property type="protein sequence ID" value="KAK1444431.1"/>
    <property type="molecule type" value="Genomic_DNA"/>
</dbReference>
<dbReference type="SUPFAM" id="SSF53474">
    <property type="entry name" value="alpha/beta-Hydrolases"/>
    <property type="match status" value="1"/>
</dbReference>
<dbReference type="InterPro" id="IPR022742">
    <property type="entry name" value="Hydrolase_4"/>
</dbReference>
<dbReference type="Proteomes" id="UP001230268">
    <property type="component" value="Unassembled WGS sequence"/>
</dbReference>
<dbReference type="PANTHER" id="PTHR12277:SF81">
    <property type="entry name" value="PROTEIN ABHD13"/>
    <property type="match status" value="1"/>
</dbReference>
<comment type="caution">
    <text evidence="3">The sequence shown here is derived from an EMBL/GenBank/DDBJ whole genome shotgun (WGS) entry which is preliminary data.</text>
</comment>
<evidence type="ECO:0000259" key="2">
    <source>
        <dbReference type="Pfam" id="PF12146"/>
    </source>
</evidence>
<accession>A0AAD8UT06</accession>
<dbReference type="Gene3D" id="3.40.50.1820">
    <property type="entry name" value="alpha/beta hydrolase"/>
    <property type="match status" value="1"/>
</dbReference>